<evidence type="ECO:0000313" key="4">
    <source>
        <dbReference type="Proteomes" id="UP000256661"/>
    </source>
</evidence>
<evidence type="ECO:0000259" key="2">
    <source>
        <dbReference type="SMART" id="SM00943"/>
    </source>
</evidence>
<dbReference type="Pfam" id="PF09250">
    <property type="entry name" value="Prim-Pol"/>
    <property type="match status" value="1"/>
</dbReference>
<protein>
    <submittedName>
        <fullName evidence="3">Bifunctional DNA primase/polymerase-like protein</fullName>
    </submittedName>
</protein>
<gene>
    <name evidence="3" type="ORF">DFJ69_2073</name>
</gene>
<dbReference type="InterPro" id="IPR015330">
    <property type="entry name" value="DNA_primase/pol_bifunc_N"/>
</dbReference>
<dbReference type="AlphaFoldDB" id="A0A3D9SRP0"/>
<dbReference type="EMBL" id="QTTT01000001">
    <property type="protein sequence ID" value="REE96633.1"/>
    <property type="molecule type" value="Genomic_DNA"/>
</dbReference>
<reference evidence="3 4" key="1">
    <citation type="submission" date="2018-08" db="EMBL/GenBank/DDBJ databases">
        <title>Sequencing the genomes of 1000 actinobacteria strains.</title>
        <authorList>
            <person name="Klenk H.-P."/>
        </authorList>
    </citation>
    <scope>NUCLEOTIDE SEQUENCE [LARGE SCALE GENOMIC DNA]</scope>
    <source>
        <strain evidence="3 4">DSM 43927</strain>
    </source>
</reference>
<name>A0A3D9SRP0_9ACTN</name>
<organism evidence="3 4">
    <name type="scientific">Thermomonospora umbrina</name>
    <dbReference type="NCBI Taxonomy" id="111806"/>
    <lineage>
        <taxon>Bacteria</taxon>
        <taxon>Bacillati</taxon>
        <taxon>Actinomycetota</taxon>
        <taxon>Actinomycetes</taxon>
        <taxon>Streptosporangiales</taxon>
        <taxon>Thermomonosporaceae</taxon>
        <taxon>Thermomonospora</taxon>
    </lineage>
</organism>
<feature type="domain" description="DNA primase/polymerase bifunctional N-terminal" evidence="2">
    <location>
        <begin position="12"/>
        <end position="192"/>
    </location>
</feature>
<keyword evidence="1" id="KW-0378">Hydrolase</keyword>
<dbReference type="PANTHER" id="PTHR35372">
    <property type="entry name" value="ATP BINDING PROTEIN-RELATED"/>
    <property type="match status" value="1"/>
</dbReference>
<dbReference type="Proteomes" id="UP000256661">
    <property type="component" value="Unassembled WGS sequence"/>
</dbReference>
<dbReference type="CDD" id="cd04859">
    <property type="entry name" value="Prim_Pol"/>
    <property type="match status" value="1"/>
</dbReference>
<dbReference type="SUPFAM" id="SSF56747">
    <property type="entry name" value="Prim-pol domain"/>
    <property type="match status" value="1"/>
</dbReference>
<evidence type="ECO:0000313" key="3">
    <source>
        <dbReference type="EMBL" id="REE96633.1"/>
    </source>
</evidence>
<keyword evidence="4" id="KW-1185">Reference proteome</keyword>
<comment type="caution">
    <text evidence="3">The sequence shown here is derived from an EMBL/GenBank/DDBJ whole genome shotgun (WGS) entry which is preliminary data.</text>
</comment>
<dbReference type="InterPro" id="IPR051620">
    <property type="entry name" value="ORF904-like_C"/>
</dbReference>
<dbReference type="RefSeq" id="WP_116022249.1">
    <property type="nucleotide sequence ID" value="NZ_QTTT01000001.1"/>
</dbReference>
<evidence type="ECO:0000256" key="1">
    <source>
        <dbReference type="ARBA" id="ARBA00022801"/>
    </source>
</evidence>
<sequence length="308" mass="32478">MTGRDTHPGAFALAAVRRGWRVFPLTPGGKPPASGFTDWERKATTDPARIRAMWSRSRFNVGIATGPSGLIVIDLDLPKPGETVPPEWTMPGVNNGADAFALLCERHGQPFPFETFTVKTRRGGMHLYFTAPDRVQLRNTAGSKGKGLGWCIDTRAHGGYVVGPGSFVDLPDGTGPYTVTHNAPAAPLPDWLTELLTSPAAPPSLSASVGVGDLDAYVQTALKEEAARVRDAQPGGRNFALNKAAYNLGRLVAADVLPEDLARVALTDAVSVHFASGSFTPAEATATITAGLAAGTRNPRTITKRTAA</sequence>
<dbReference type="GO" id="GO:0016787">
    <property type="term" value="F:hydrolase activity"/>
    <property type="evidence" value="ECO:0007669"/>
    <property type="project" value="UniProtKB-KW"/>
</dbReference>
<accession>A0A3D9SRP0</accession>
<dbReference type="PANTHER" id="PTHR35372:SF2">
    <property type="entry name" value="SF3 HELICASE DOMAIN-CONTAINING PROTEIN"/>
    <property type="match status" value="1"/>
</dbReference>
<dbReference type="OrthoDB" id="3218228at2"/>
<dbReference type="SMART" id="SM00943">
    <property type="entry name" value="Prim-Pol"/>
    <property type="match status" value="1"/>
</dbReference>
<proteinExistence type="predicted"/>